<dbReference type="Proteomes" id="UP000053097">
    <property type="component" value="Unassembled WGS sequence"/>
</dbReference>
<name>A0A026WPA4_OOCBI</name>
<organism evidence="1 2">
    <name type="scientific">Ooceraea biroi</name>
    <name type="common">Clonal raider ant</name>
    <name type="synonym">Cerapachys biroi</name>
    <dbReference type="NCBI Taxonomy" id="2015173"/>
    <lineage>
        <taxon>Eukaryota</taxon>
        <taxon>Metazoa</taxon>
        <taxon>Ecdysozoa</taxon>
        <taxon>Arthropoda</taxon>
        <taxon>Hexapoda</taxon>
        <taxon>Insecta</taxon>
        <taxon>Pterygota</taxon>
        <taxon>Neoptera</taxon>
        <taxon>Endopterygota</taxon>
        <taxon>Hymenoptera</taxon>
        <taxon>Apocrita</taxon>
        <taxon>Aculeata</taxon>
        <taxon>Formicoidea</taxon>
        <taxon>Formicidae</taxon>
        <taxon>Dorylinae</taxon>
        <taxon>Ooceraea</taxon>
    </lineage>
</organism>
<evidence type="ECO:0000313" key="1">
    <source>
        <dbReference type="EMBL" id="EZA57850.1"/>
    </source>
</evidence>
<dbReference type="AlphaFoldDB" id="A0A026WPA4"/>
<dbReference type="EMBL" id="KK107139">
    <property type="protein sequence ID" value="EZA57850.1"/>
    <property type="molecule type" value="Genomic_DNA"/>
</dbReference>
<keyword evidence="2" id="KW-1185">Reference proteome</keyword>
<evidence type="ECO:0000313" key="2">
    <source>
        <dbReference type="Proteomes" id="UP000053097"/>
    </source>
</evidence>
<accession>A0A026WPA4</accession>
<proteinExistence type="predicted"/>
<sequence>MTRESAKVETCAGSFRFSSRALVPSSVCRDAHSFCSEK</sequence>
<reference evidence="1 2" key="1">
    <citation type="journal article" date="2014" name="Curr. Biol.">
        <title>The genome of the clonal raider ant Cerapachys biroi.</title>
        <authorList>
            <person name="Oxley P.R."/>
            <person name="Ji L."/>
            <person name="Fetter-Pruneda I."/>
            <person name="McKenzie S.K."/>
            <person name="Li C."/>
            <person name="Hu H."/>
            <person name="Zhang G."/>
            <person name="Kronauer D.J."/>
        </authorList>
    </citation>
    <scope>NUCLEOTIDE SEQUENCE [LARGE SCALE GENOMIC DNA]</scope>
</reference>
<gene>
    <name evidence="1" type="ORF">X777_00952</name>
</gene>
<protein>
    <submittedName>
        <fullName evidence="1">Uncharacterized protein</fullName>
    </submittedName>
</protein>